<protein>
    <submittedName>
        <fullName evidence="2">Uncharacterized protein</fullName>
    </submittedName>
</protein>
<organism evidence="2 3">
    <name type="scientific">Helicocarpus griseus UAMH5409</name>
    <dbReference type="NCBI Taxonomy" id="1447875"/>
    <lineage>
        <taxon>Eukaryota</taxon>
        <taxon>Fungi</taxon>
        <taxon>Dikarya</taxon>
        <taxon>Ascomycota</taxon>
        <taxon>Pezizomycotina</taxon>
        <taxon>Eurotiomycetes</taxon>
        <taxon>Eurotiomycetidae</taxon>
        <taxon>Onygenales</taxon>
        <taxon>Ajellomycetaceae</taxon>
        <taxon>Helicocarpus</taxon>
    </lineage>
</organism>
<feature type="region of interest" description="Disordered" evidence="1">
    <location>
        <begin position="114"/>
        <end position="166"/>
    </location>
</feature>
<gene>
    <name evidence="2" type="ORF">AJ79_03699</name>
</gene>
<proteinExistence type="predicted"/>
<dbReference type="OrthoDB" id="4187730at2759"/>
<feature type="compositionally biased region" description="Low complexity" evidence="1">
    <location>
        <begin position="133"/>
        <end position="147"/>
    </location>
</feature>
<evidence type="ECO:0000313" key="3">
    <source>
        <dbReference type="Proteomes" id="UP000223968"/>
    </source>
</evidence>
<dbReference type="AlphaFoldDB" id="A0A2B7XWP2"/>
<keyword evidence="3" id="KW-1185">Reference proteome</keyword>
<sequence>MATVNGNITSINRSNSSSGNNNPRFITICSATFDPATLAACPSYNVHPEVVDAHPCSDHWTMLADARLFFGLPGALESVQSDEEGVGGMNGYDSLLKDRLDVLRERFCWKGDGNGRAGSGSDVNGDVNGVSIDDQSQSRDQSQNQSRSETRRRVPRKPPPAMTEAKGGRTFIDILCDWMGGFRDGI</sequence>
<name>A0A2B7XWP2_9EURO</name>
<evidence type="ECO:0000256" key="1">
    <source>
        <dbReference type="SAM" id="MobiDB-lite"/>
    </source>
</evidence>
<evidence type="ECO:0000313" key="2">
    <source>
        <dbReference type="EMBL" id="PGH13420.1"/>
    </source>
</evidence>
<dbReference type="Proteomes" id="UP000223968">
    <property type="component" value="Unassembled WGS sequence"/>
</dbReference>
<accession>A0A2B7XWP2</accession>
<reference evidence="2 3" key="1">
    <citation type="submission" date="2017-10" db="EMBL/GenBank/DDBJ databases">
        <title>Comparative genomics in systemic dimorphic fungi from Ajellomycetaceae.</title>
        <authorList>
            <person name="Munoz J.F."/>
            <person name="Mcewen J.G."/>
            <person name="Clay O.K."/>
            <person name="Cuomo C.A."/>
        </authorList>
    </citation>
    <scope>NUCLEOTIDE SEQUENCE [LARGE SCALE GENOMIC DNA]</scope>
    <source>
        <strain evidence="2 3">UAMH5409</strain>
    </source>
</reference>
<comment type="caution">
    <text evidence="2">The sequence shown here is derived from an EMBL/GenBank/DDBJ whole genome shotgun (WGS) entry which is preliminary data.</text>
</comment>
<dbReference type="EMBL" id="PDNB01000046">
    <property type="protein sequence ID" value="PGH13420.1"/>
    <property type="molecule type" value="Genomic_DNA"/>
</dbReference>